<proteinExistence type="predicted"/>
<name>A0A4U2YJ58_9ACTN</name>
<dbReference type="RefSeq" id="WP_137067415.1">
    <property type="nucleotide sequence ID" value="NZ_CP040748.1"/>
</dbReference>
<dbReference type="OrthoDB" id="3788858at2"/>
<protein>
    <submittedName>
        <fullName evidence="2">Uncharacterized protein</fullName>
    </submittedName>
</protein>
<sequence>MDVHDPARSGRPGGVRAVTGALALALLVTAVGCSDSPRPATDGPGTTTSAAVDGSPAPPSEPAAPGTSVSPADLPDVTLAAVEKGSDTFFDTFGKVLGQPDGTDVESTAPLPGVTGAALEEMLNTAAEYQVNGWRIDGRPVVVRQDVVSATRDPDQVVVRACVDNSSVRVLDANGGEVPNSRPPRPRTRNILTLVREGDSWAVDAYRPAVRPNC</sequence>
<evidence type="ECO:0000313" key="3">
    <source>
        <dbReference type="Proteomes" id="UP000307808"/>
    </source>
</evidence>
<feature type="region of interest" description="Disordered" evidence="1">
    <location>
        <begin position="33"/>
        <end position="72"/>
    </location>
</feature>
<organism evidence="2 3">
    <name type="scientific">Nocardioides jishulii</name>
    <dbReference type="NCBI Taxonomy" id="2575440"/>
    <lineage>
        <taxon>Bacteria</taxon>
        <taxon>Bacillati</taxon>
        <taxon>Actinomycetota</taxon>
        <taxon>Actinomycetes</taxon>
        <taxon>Propionibacteriales</taxon>
        <taxon>Nocardioidaceae</taxon>
        <taxon>Nocardioides</taxon>
    </lineage>
</organism>
<gene>
    <name evidence="2" type="ORF">FC770_16425</name>
</gene>
<evidence type="ECO:0000256" key="1">
    <source>
        <dbReference type="SAM" id="MobiDB-lite"/>
    </source>
</evidence>
<accession>A0A4U2YJ58</accession>
<comment type="caution">
    <text evidence="2">The sequence shown here is derived from an EMBL/GenBank/DDBJ whole genome shotgun (WGS) entry which is preliminary data.</text>
</comment>
<keyword evidence="3" id="KW-1185">Reference proteome</keyword>
<dbReference type="EMBL" id="SZPY01000005">
    <property type="protein sequence ID" value="TKI60382.1"/>
    <property type="molecule type" value="Genomic_DNA"/>
</dbReference>
<dbReference type="AlphaFoldDB" id="A0A4U2YJ58"/>
<evidence type="ECO:0000313" key="2">
    <source>
        <dbReference type="EMBL" id="TKI60382.1"/>
    </source>
</evidence>
<reference evidence="2 3" key="1">
    <citation type="submission" date="2019-04" db="EMBL/GenBank/DDBJ databases">
        <authorList>
            <person name="Dong K."/>
        </authorList>
    </citation>
    <scope>NUCLEOTIDE SEQUENCE [LARGE SCALE GENOMIC DNA]</scope>
    <source>
        <strain evidence="3">dk3543</strain>
    </source>
</reference>
<dbReference type="Proteomes" id="UP000307808">
    <property type="component" value="Unassembled WGS sequence"/>
</dbReference>